<evidence type="ECO:0000259" key="7">
    <source>
        <dbReference type="PROSITE" id="PS51212"/>
    </source>
</evidence>
<evidence type="ECO:0000256" key="2">
    <source>
        <dbReference type="ARBA" id="ARBA00022692"/>
    </source>
</evidence>
<evidence type="ECO:0000256" key="6">
    <source>
        <dbReference type="ARBA" id="ARBA00023180"/>
    </source>
</evidence>
<evidence type="ECO:0000313" key="8">
    <source>
        <dbReference type="EMBL" id="TKX19486.1"/>
    </source>
</evidence>
<dbReference type="PANTHER" id="PTHR24269">
    <property type="entry name" value="KREMEN PROTEIN"/>
    <property type="match status" value="1"/>
</dbReference>
<comment type="caution">
    <text evidence="8">The sequence shown here is derived from an EMBL/GenBank/DDBJ whole genome shotgun (WGS) entry which is preliminary data.</text>
</comment>
<keyword evidence="4" id="KW-1133">Transmembrane helix</keyword>
<keyword evidence="3" id="KW-0732">Signal</keyword>
<dbReference type="Pfam" id="PF01822">
    <property type="entry name" value="WSC"/>
    <property type="match status" value="1"/>
</dbReference>
<dbReference type="Proteomes" id="UP000308133">
    <property type="component" value="Unassembled WGS sequence"/>
</dbReference>
<dbReference type="AlphaFoldDB" id="A0A4U7ASQ7"/>
<gene>
    <name evidence="8" type="ORF">C1H76_8335</name>
</gene>
<keyword evidence="6" id="KW-0325">Glycoprotein</keyword>
<name>A0A4U7ASQ7_9PEZI</name>
<accession>A0A4U7ASQ7</accession>
<dbReference type="EMBL" id="PTQR01000114">
    <property type="protein sequence ID" value="TKX19486.1"/>
    <property type="molecule type" value="Genomic_DNA"/>
</dbReference>
<dbReference type="PANTHER" id="PTHR24269:SF16">
    <property type="entry name" value="PROTEIN SLG1"/>
    <property type="match status" value="1"/>
</dbReference>
<dbReference type="GO" id="GO:0005886">
    <property type="term" value="C:plasma membrane"/>
    <property type="evidence" value="ECO:0007669"/>
    <property type="project" value="TreeGrafter"/>
</dbReference>
<dbReference type="PROSITE" id="PS51212">
    <property type="entry name" value="WSC"/>
    <property type="match status" value="1"/>
</dbReference>
<evidence type="ECO:0000256" key="1">
    <source>
        <dbReference type="ARBA" id="ARBA00004167"/>
    </source>
</evidence>
<proteinExistence type="predicted"/>
<evidence type="ECO:0000256" key="4">
    <source>
        <dbReference type="ARBA" id="ARBA00022989"/>
    </source>
</evidence>
<feature type="domain" description="WSC" evidence="7">
    <location>
        <begin position="180"/>
        <end position="275"/>
    </location>
</feature>
<keyword evidence="5" id="KW-0472">Membrane</keyword>
<dbReference type="InterPro" id="IPR002889">
    <property type="entry name" value="WSC_carb-bd"/>
</dbReference>
<organism evidence="8 9">
    <name type="scientific">Elsinoe australis</name>
    <dbReference type="NCBI Taxonomy" id="40998"/>
    <lineage>
        <taxon>Eukaryota</taxon>
        <taxon>Fungi</taxon>
        <taxon>Dikarya</taxon>
        <taxon>Ascomycota</taxon>
        <taxon>Pezizomycotina</taxon>
        <taxon>Dothideomycetes</taxon>
        <taxon>Dothideomycetidae</taxon>
        <taxon>Myriangiales</taxon>
        <taxon>Elsinoaceae</taxon>
        <taxon>Elsinoe</taxon>
    </lineage>
</organism>
<sequence>MPFIPPDQLATGITIASFASSLIRIFKHGLKYPVNLIHTHGLAVKRINEHVTEDDHVPAFKPSPTLFTAIPVKSEPLDLWRNDTQALNSGSAYGYGIDVWIQPDIFASVLRVAKLAPEEFSRWNPSVGLDCAHWHDWTSYCIVDKAKLERFSATAIKTTTTSTSLPASTTSTTLAPSPTEWRNLGCYIQDAQYPVLEENVSPSIAHDGLTVPECKNACYIRGYEFAGVQGGNLCFCDPFVGGEWTRNHADCNTPCIGDTKSFCGGKNLINAFRAEDNSNSAPSTTPSVSLGTTARPIAGTSTGTAGSATISNSAARVTPTAVSNSGASRRFGFIFF</sequence>
<evidence type="ECO:0000313" key="9">
    <source>
        <dbReference type="Proteomes" id="UP000308133"/>
    </source>
</evidence>
<keyword evidence="2" id="KW-0812">Transmembrane</keyword>
<dbReference type="InterPro" id="IPR051836">
    <property type="entry name" value="Kremen_rcpt"/>
</dbReference>
<evidence type="ECO:0000256" key="3">
    <source>
        <dbReference type="ARBA" id="ARBA00022729"/>
    </source>
</evidence>
<dbReference type="SMART" id="SM00321">
    <property type="entry name" value="WSC"/>
    <property type="match status" value="1"/>
</dbReference>
<evidence type="ECO:0000256" key="5">
    <source>
        <dbReference type="ARBA" id="ARBA00023136"/>
    </source>
</evidence>
<reference evidence="8 9" key="1">
    <citation type="submission" date="2018-02" db="EMBL/GenBank/DDBJ databases">
        <title>Draft genome sequences of Elsinoe sp., causing black scab on jojoba.</title>
        <authorList>
            <person name="Stodart B."/>
            <person name="Jeffress S."/>
            <person name="Ash G."/>
            <person name="Arun Chinnappa K."/>
        </authorList>
    </citation>
    <scope>NUCLEOTIDE SEQUENCE [LARGE SCALE GENOMIC DNA]</scope>
    <source>
        <strain evidence="8 9">Hillstone_2</strain>
    </source>
</reference>
<protein>
    <submittedName>
        <fullName evidence="8">WSC domain-containing protein 9</fullName>
    </submittedName>
</protein>
<comment type="subcellular location">
    <subcellularLocation>
        <location evidence="1">Membrane</location>
        <topology evidence="1">Single-pass membrane protein</topology>
    </subcellularLocation>
</comment>